<comment type="caution">
    <text evidence="2">The sequence shown here is derived from an EMBL/GenBank/DDBJ whole genome shotgun (WGS) entry which is preliminary data.</text>
</comment>
<evidence type="ECO:0000313" key="3">
    <source>
        <dbReference type="Proteomes" id="UP001066276"/>
    </source>
</evidence>
<protein>
    <submittedName>
        <fullName evidence="2">Uncharacterized protein</fullName>
    </submittedName>
</protein>
<keyword evidence="3" id="KW-1185">Reference proteome</keyword>
<feature type="compositionally biased region" description="Polar residues" evidence="1">
    <location>
        <begin position="67"/>
        <end position="78"/>
    </location>
</feature>
<feature type="region of interest" description="Disordered" evidence="1">
    <location>
        <begin position="43"/>
        <end position="78"/>
    </location>
</feature>
<accession>A0AAV7TFW1</accession>
<feature type="compositionally biased region" description="Basic and acidic residues" evidence="1">
    <location>
        <begin position="1"/>
        <end position="15"/>
    </location>
</feature>
<organism evidence="2 3">
    <name type="scientific">Pleurodeles waltl</name>
    <name type="common">Iberian ribbed newt</name>
    <dbReference type="NCBI Taxonomy" id="8319"/>
    <lineage>
        <taxon>Eukaryota</taxon>
        <taxon>Metazoa</taxon>
        <taxon>Chordata</taxon>
        <taxon>Craniata</taxon>
        <taxon>Vertebrata</taxon>
        <taxon>Euteleostomi</taxon>
        <taxon>Amphibia</taxon>
        <taxon>Batrachia</taxon>
        <taxon>Caudata</taxon>
        <taxon>Salamandroidea</taxon>
        <taxon>Salamandridae</taxon>
        <taxon>Pleurodelinae</taxon>
        <taxon>Pleurodeles</taxon>
    </lineage>
</organism>
<sequence length="109" mass="12385">MRGRLPKERTTDEGSVRPPPASQLKDRVFSDAYECEDVLELNYDAESDDGKKDEVCENDGDGRKRMGNSNPSVVTRNGRATNYHPIRLCITSCPHKVNPNWLQQLKRLP</sequence>
<name>A0AAV7TFW1_PLEWA</name>
<dbReference type="AlphaFoldDB" id="A0AAV7TFW1"/>
<evidence type="ECO:0000256" key="1">
    <source>
        <dbReference type="SAM" id="MobiDB-lite"/>
    </source>
</evidence>
<gene>
    <name evidence="2" type="ORF">NDU88_000549</name>
</gene>
<feature type="compositionally biased region" description="Basic and acidic residues" evidence="1">
    <location>
        <begin position="48"/>
        <end position="64"/>
    </location>
</feature>
<proteinExistence type="predicted"/>
<evidence type="ECO:0000313" key="2">
    <source>
        <dbReference type="EMBL" id="KAJ1175261.1"/>
    </source>
</evidence>
<reference evidence="2" key="1">
    <citation type="journal article" date="2022" name="bioRxiv">
        <title>Sequencing and chromosome-scale assembly of the giantPleurodeles waltlgenome.</title>
        <authorList>
            <person name="Brown T."/>
            <person name="Elewa A."/>
            <person name="Iarovenko S."/>
            <person name="Subramanian E."/>
            <person name="Araus A.J."/>
            <person name="Petzold A."/>
            <person name="Susuki M."/>
            <person name="Suzuki K.-i.T."/>
            <person name="Hayashi T."/>
            <person name="Toyoda A."/>
            <person name="Oliveira C."/>
            <person name="Osipova E."/>
            <person name="Leigh N.D."/>
            <person name="Simon A."/>
            <person name="Yun M.H."/>
        </authorList>
    </citation>
    <scope>NUCLEOTIDE SEQUENCE</scope>
    <source>
        <strain evidence="2">20211129_DDA</strain>
        <tissue evidence="2">Liver</tissue>
    </source>
</reference>
<dbReference type="EMBL" id="JANPWB010000006">
    <property type="protein sequence ID" value="KAJ1175261.1"/>
    <property type="molecule type" value="Genomic_DNA"/>
</dbReference>
<dbReference type="Proteomes" id="UP001066276">
    <property type="component" value="Chromosome 3_2"/>
</dbReference>
<feature type="region of interest" description="Disordered" evidence="1">
    <location>
        <begin position="1"/>
        <end position="28"/>
    </location>
</feature>